<accession>A0A9X6JTV2</accession>
<evidence type="ECO:0000313" key="1">
    <source>
        <dbReference type="EMBL" id="OTZ78448.1"/>
    </source>
</evidence>
<gene>
    <name evidence="1" type="ORF">BK769_03100</name>
</gene>
<proteinExistence type="predicted"/>
<comment type="caution">
    <text evidence="1">The sequence shown here is derived from an EMBL/GenBank/DDBJ whole genome shotgun (WGS) entry which is preliminary data.</text>
</comment>
<dbReference type="AlphaFoldDB" id="A0A9X6JTV2"/>
<dbReference type="Proteomes" id="UP000195087">
    <property type="component" value="Unassembled WGS sequence"/>
</dbReference>
<protein>
    <submittedName>
        <fullName evidence="1">Uncharacterized protein</fullName>
    </submittedName>
</protein>
<evidence type="ECO:0000313" key="2">
    <source>
        <dbReference type="Proteomes" id="UP000195087"/>
    </source>
</evidence>
<organism evidence="1 2">
    <name type="scientific">Bacillus thuringiensis serovar kumamotoensis</name>
    <dbReference type="NCBI Taxonomy" id="132267"/>
    <lineage>
        <taxon>Bacteria</taxon>
        <taxon>Bacillati</taxon>
        <taxon>Bacillota</taxon>
        <taxon>Bacilli</taxon>
        <taxon>Bacillales</taxon>
        <taxon>Bacillaceae</taxon>
        <taxon>Bacillus</taxon>
        <taxon>Bacillus cereus group</taxon>
    </lineage>
</organism>
<name>A0A9X6JTV2_BACUK</name>
<dbReference type="EMBL" id="NFEH01000028">
    <property type="protein sequence ID" value="OTZ78448.1"/>
    <property type="molecule type" value="Genomic_DNA"/>
</dbReference>
<sequence length="70" mass="8373">MPLCFCSILFTSLFNSSYITDFTKPTIPKFMSFFVTTHATCTFYEWIIAWRNIIYLYKKYKADVKPYIDS</sequence>
<reference evidence="1 2" key="1">
    <citation type="submission" date="2016-10" db="EMBL/GenBank/DDBJ databases">
        <title>Comparative genomics of Bacillus thuringiensis reveals a path to pathogens against multiple invertebrate hosts.</title>
        <authorList>
            <person name="Zheng J."/>
            <person name="Gao Q."/>
            <person name="Liu H."/>
            <person name="Peng D."/>
            <person name="Ruan L."/>
            <person name="Sun M."/>
        </authorList>
    </citation>
    <scope>NUCLEOTIDE SEQUENCE [LARGE SCALE GENOMIC DNA]</scope>
    <source>
        <strain evidence="1">BGSC 4W1</strain>
    </source>
</reference>